<comment type="subcellular location">
    <subcellularLocation>
        <location evidence="1">Cytoplasm</location>
    </subcellularLocation>
</comment>
<dbReference type="SUPFAM" id="SSF52540">
    <property type="entry name" value="P-loop containing nucleoside triphosphate hydrolases"/>
    <property type="match status" value="1"/>
</dbReference>
<keyword evidence="8" id="KW-0067">ATP-binding</keyword>
<evidence type="ECO:0000256" key="8">
    <source>
        <dbReference type="ARBA" id="ARBA00022840"/>
    </source>
</evidence>
<evidence type="ECO:0000256" key="7">
    <source>
        <dbReference type="ARBA" id="ARBA00022741"/>
    </source>
</evidence>
<comment type="similarity">
    <text evidence="2">Belongs to the TsaE family.</text>
</comment>
<proteinExistence type="inferred from homology"/>
<keyword evidence="12" id="KW-1185">Reference proteome</keyword>
<keyword evidence="5" id="KW-0819">tRNA processing</keyword>
<dbReference type="GO" id="GO:0005737">
    <property type="term" value="C:cytoplasm"/>
    <property type="evidence" value="ECO:0007669"/>
    <property type="project" value="UniProtKB-SubCell"/>
</dbReference>
<dbReference type="GO" id="GO:0002949">
    <property type="term" value="P:tRNA threonylcarbamoyladenosine modification"/>
    <property type="evidence" value="ECO:0007669"/>
    <property type="project" value="InterPro"/>
</dbReference>
<evidence type="ECO:0000256" key="6">
    <source>
        <dbReference type="ARBA" id="ARBA00022723"/>
    </source>
</evidence>
<dbReference type="InterPro" id="IPR027417">
    <property type="entry name" value="P-loop_NTPase"/>
</dbReference>
<organism evidence="11 12">
    <name type="scientific">Novipirellula galeiformis</name>
    <dbReference type="NCBI Taxonomy" id="2528004"/>
    <lineage>
        <taxon>Bacteria</taxon>
        <taxon>Pseudomonadati</taxon>
        <taxon>Planctomycetota</taxon>
        <taxon>Planctomycetia</taxon>
        <taxon>Pirellulales</taxon>
        <taxon>Pirellulaceae</taxon>
        <taxon>Novipirellula</taxon>
    </lineage>
</organism>
<dbReference type="InterPro" id="IPR003442">
    <property type="entry name" value="T6A_TsaE"/>
</dbReference>
<evidence type="ECO:0000256" key="5">
    <source>
        <dbReference type="ARBA" id="ARBA00022694"/>
    </source>
</evidence>
<dbReference type="PANTHER" id="PTHR33540:SF2">
    <property type="entry name" value="TRNA THREONYLCARBAMOYLADENOSINE BIOSYNTHESIS PROTEIN TSAE"/>
    <property type="match status" value="1"/>
</dbReference>
<dbReference type="Pfam" id="PF02367">
    <property type="entry name" value="TsaE"/>
    <property type="match status" value="1"/>
</dbReference>
<evidence type="ECO:0000256" key="10">
    <source>
        <dbReference type="ARBA" id="ARBA00032441"/>
    </source>
</evidence>
<dbReference type="EMBL" id="SJPT01000002">
    <property type="protein sequence ID" value="TWU25033.1"/>
    <property type="molecule type" value="Genomic_DNA"/>
</dbReference>
<gene>
    <name evidence="11" type="primary">tsaE</name>
    <name evidence="11" type="ORF">Pla52o_13300</name>
</gene>
<reference evidence="11 12" key="1">
    <citation type="submission" date="2019-02" db="EMBL/GenBank/DDBJ databases">
        <title>Deep-cultivation of Planctomycetes and their phenomic and genomic characterization uncovers novel biology.</title>
        <authorList>
            <person name="Wiegand S."/>
            <person name="Jogler M."/>
            <person name="Boedeker C."/>
            <person name="Pinto D."/>
            <person name="Vollmers J."/>
            <person name="Rivas-Marin E."/>
            <person name="Kohn T."/>
            <person name="Peeters S.H."/>
            <person name="Heuer A."/>
            <person name="Rast P."/>
            <person name="Oberbeckmann S."/>
            <person name="Bunk B."/>
            <person name="Jeske O."/>
            <person name="Meyerdierks A."/>
            <person name="Storesund J.E."/>
            <person name="Kallscheuer N."/>
            <person name="Luecker S."/>
            <person name="Lage O.M."/>
            <person name="Pohl T."/>
            <person name="Merkel B.J."/>
            <person name="Hornburger P."/>
            <person name="Mueller R.-W."/>
            <person name="Bruemmer F."/>
            <person name="Labrenz M."/>
            <person name="Spormann A.M."/>
            <person name="Op Den Camp H."/>
            <person name="Overmann J."/>
            <person name="Amann R."/>
            <person name="Jetten M.S.M."/>
            <person name="Mascher T."/>
            <person name="Medema M.H."/>
            <person name="Devos D.P."/>
            <person name="Kaster A.-K."/>
            <person name="Ovreas L."/>
            <person name="Rohde M."/>
            <person name="Galperin M.Y."/>
            <person name="Jogler C."/>
        </authorList>
    </citation>
    <scope>NUCLEOTIDE SEQUENCE [LARGE SCALE GENOMIC DNA]</scope>
    <source>
        <strain evidence="11 12">Pla52o</strain>
    </source>
</reference>
<keyword evidence="9" id="KW-0460">Magnesium</keyword>
<evidence type="ECO:0000256" key="9">
    <source>
        <dbReference type="ARBA" id="ARBA00022842"/>
    </source>
</evidence>
<name>A0A5C6CJK7_9BACT</name>
<dbReference type="RefSeq" id="WP_146593741.1">
    <property type="nucleotide sequence ID" value="NZ_SJPT01000002.1"/>
</dbReference>
<dbReference type="AlphaFoldDB" id="A0A5C6CJK7"/>
<sequence>MGPKRIGKLALSLRHLDLPRIDTLAGWMVRAFRPGMTFGFIGTLGAGKTRFVQAIALAAGIEPAEVTSPTFTLLQTHQGAIKLHHLDAYRVADDDEFLELGVEELFDDVEAWTLVEWADLVSSVMPLETLWIQIEIGDDPNLRQVSMFTNDESLREAFGELEYECRSAGWALT</sequence>
<evidence type="ECO:0000313" key="12">
    <source>
        <dbReference type="Proteomes" id="UP000316304"/>
    </source>
</evidence>
<dbReference type="PANTHER" id="PTHR33540">
    <property type="entry name" value="TRNA THREONYLCARBAMOYLADENOSINE BIOSYNTHESIS PROTEIN TSAE"/>
    <property type="match status" value="1"/>
</dbReference>
<evidence type="ECO:0000256" key="4">
    <source>
        <dbReference type="ARBA" id="ARBA00022490"/>
    </source>
</evidence>
<protein>
    <recommendedName>
        <fullName evidence="3">tRNA threonylcarbamoyladenosine biosynthesis protein TsaE</fullName>
    </recommendedName>
    <alternativeName>
        <fullName evidence="10">t(6)A37 threonylcarbamoyladenosine biosynthesis protein TsaE</fullName>
    </alternativeName>
</protein>
<dbReference type="Gene3D" id="3.40.50.300">
    <property type="entry name" value="P-loop containing nucleotide triphosphate hydrolases"/>
    <property type="match status" value="1"/>
</dbReference>
<evidence type="ECO:0000256" key="2">
    <source>
        <dbReference type="ARBA" id="ARBA00007599"/>
    </source>
</evidence>
<dbReference type="NCBIfam" id="TIGR00150">
    <property type="entry name" value="T6A_YjeE"/>
    <property type="match status" value="1"/>
</dbReference>
<evidence type="ECO:0000256" key="1">
    <source>
        <dbReference type="ARBA" id="ARBA00004496"/>
    </source>
</evidence>
<comment type="caution">
    <text evidence="11">The sequence shown here is derived from an EMBL/GenBank/DDBJ whole genome shotgun (WGS) entry which is preliminary data.</text>
</comment>
<dbReference type="OrthoDB" id="9815896at2"/>
<keyword evidence="4" id="KW-0963">Cytoplasm</keyword>
<keyword evidence="7" id="KW-0547">Nucleotide-binding</keyword>
<dbReference type="Proteomes" id="UP000316304">
    <property type="component" value="Unassembled WGS sequence"/>
</dbReference>
<evidence type="ECO:0000313" key="11">
    <source>
        <dbReference type="EMBL" id="TWU25033.1"/>
    </source>
</evidence>
<keyword evidence="6" id="KW-0479">Metal-binding</keyword>
<dbReference type="GO" id="GO:0005524">
    <property type="term" value="F:ATP binding"/>
    <property type="evidence" value="ECO:0007669"/>
    <property type="project" value="UniProtKB-KW"/>
</dbReference>
<dbReference type="GO" id="GO:0046872">
    <property type="term" value="F:metal ion binding"/>
    <property type="evidence" value="ECO:0007669"/>
    <property type="project" value="UniProtKB-KW"/>
</dbReference>
<evidence type="ECO:0000256" key="3">
    <source>
        <dbReference type="ARBA" id="ARBA00019010"/>
    </source>
</evidence>
<accession>A0A5C6CJK7</accession>